<sequence length="206" mass="21822">MRLAMGPGHGPGRGGRGGGHGFGGHGGEDGGGRIGRFLGQGRIRFLVLRLIADEPRHGYDIIKAIEELSGGFYSPSPGVIYPTLAFLEDGGYVAVSADGNKKSYAITETGRAYLEEEAPEAEMAVKALKAVAERLGARERKRERARGGDNLPRSVEAAFLNLREVIDRRLERDAGSASAVVAELLAMAERMDGSGATTSPDEPSED</sequence>
<comment type="caution">
    <text evidence="3">The sequence shown here is derived from an EMBL/GenBank/DDBJ whole genome shotgun (WGS) entry which is preliminary data.</text>
</comment>
<evidence type="ECO:0000259" key="2">
    <source>
        <dbReference type="Pfam" id="PF03551"/>
    </source>
</evidence>
<feature type="region of interest" description="Disordered" evidence="1">
    <location>
        <begin position="1"/>
        <end position="26"/>
    </location>
</feature>
<feature type="compositionally biased region" description="Gly residues" evidence="1">
    <location>
        <begin position="7"/>
        <end position="25"/>
    </location>
</feature>
<protein>
    <submittedName>
        <fullName evidence="3">PadR family transcriptional regulator</fullName>
    </submittedName>
</protein>
<dbReference type="InterPro" id="IPR036390">
    <property type="entry name" value="WH_DNA-bd_sf"/>
</dbReference>
<evidence type="ECO:0000313" key="3">
    <source>
        <dbReference type="EMBL" id="TNB46773.1"/>
    </source>
</evidence>
<gene>
    <name evidence="3" type="ORF">FF124_16490</name>
</gene>
<dbReference type="Proteomes" id="UP000307874">
    <property type="component" value="Unassembled WGS sequence"/>
</dbReference>
<dbReference type="PANTHER" id="PTHR43252:SF7">
    <property type="entry name" value="TRANSCRIPTIONAL REGULATOR YQJI"/>
    <property type="match status" value="1"/>
</dbReference>
<name>A0A5C4JMT1_9HYPH</name>
<dbReference type="InterPro" id="IPR036388">
    <property type="entry name" value="WH-like_DNA-bd_sf"/>
</dbReference>
<organism evidence="3 4">
    <name type="scientific">Martelella lutilitoris</name>
    <dbReference type="NCBI Taxonomy" id="2583532"/>
    <lineage>
        <taxon>Bacteria</taxon>
        <taxon>Pseudomonadati</taxon>
        <taxon>Pseudomonadota</taxon>
        <taxon>Alphaproteobacteria</taxon>
        <taxon>Hyphomicrobiales</taxon>
        <taxon>Aurantimonadaceae</taxon>
        <taxon>Martelella</taxon>
    </lineage>
</organism>
<dbReference type="OrthoDB" id="9814826at2"/>
<dbReference type="AlphaFoldDB" id="A0A5C4JMT1"/>
<accession>A0A5C4JMT1</accession>
<dbReference type="Gene3D" id="1.10.10.10">
    <property type="entry name" value="Winged helix-like DNA-binding domain superfamily/Winged helix DNA-binding domain"/>
    <property type="match status" value="1"/>
</dbReference>
<proteinExistence type="predicted"/>
<dbReference type="EMBL" id="VCLB01000009">
    <property type="protein sequence ID" value="TNB46773.1"/>
    <property type="molecule type" value="Genomic_DNA"/>
</dbReference>
<keyword evidence="4" id="KW-1185">Reference proteome</keyword>
<dbReference type="SUPFAM" id="SSF46785">
    <property type="entry name" value="Winged helix' DNA-binding domain"/>
    <property type="match status" value="1"/>
</dbReference>
<dbReference type="InterPro" id="IPR005149">
    <property type="entry name" value="Tscrpt_reg_PadR_N"/>
</dbReference>
<dbReference type="Pfam" id="PF03551">
    <property type="entry name" value="PadR"/>
    <property type="match status" value="1"/>
</dbReference>
<reference evidence="3 4" key="1">
    <citation type="submission" date="2019-06" db="EMBL/GenBank/DDBJ databases">
        <title>Martelella lutilitoris sp. nov., isolated from a tidal mudflat.</title>
        <authorList>
            <person name="Kim Y.-J."/>
        </authorList>
    </citation>
    <scope>NUCLEOTIDE SEQUENCE [LARGE SCALE GENOMIC DNA]</scope>
    <source>
        <strain evidence="3 4">GH2-6</strain>
    </source>
</reference>
<evidence type="ECO:0000256" key="1">
    <source>
        <dbReference type="SAM" id="MobiDB-lite"/>
    </source>
</evidence>
<feature type="domain" description="Transcription regulator PadR N-terminal" evidence="2">
    <location>
        <begin position="47"/>
        <end position="116"/>
    </location>
</feature>
<evidence type="ECO:0000313" key="4">
    <source>
        <dbReference type="Proteomes" id="UP000307874"/>
    </source>
</evidence>
<dbReference type="PANTHER" id="PTHR43252">
    <property type="entry name" value="TRANSCRIPTIONAL REGULATOR YQJI"/>
    <property type="match status" value="1"/>
</dbReference>